<dbReference type="InterPro" id="IPR053136">
    <property type="entry name" value="UTP_pyrophosphatase-like"/>
</dbReference>
<dbReference type="CDD" id="cd07344">
    <property type="entry name" value="M48_yhfN_like"/>
    <property type="match status" value="1"/>
</dbReference>
<gene>
    <name evidence="2" type="ORF">HNP90_000731</name>
</gene>
<dbReference type="PANTHER" id="PTHR30399">
    <property type="entry name" value="UNCHARACTERIZED PROTEIN YGJP"/>
    <property type="match status" value="1"/>
</dbReference>
<organism evidence="2 3">
    <name type="scientific">Methanococcus maripaludis</name>
    <name type="common">Methanococcus deltae</name>
    <dbReference type="NCBI Taxonomy" id="39152"/>
    <lineage>
        <taxon>Archaea</taxon>
        <taxon>Methanobacteriati</taxon>
        <taxon>Methanobacteriota</taxon>
        <taxon>Methanomada group</taxon>
        <taxon>Methanococci</taxon>
        <taxon>Methanococcales</taxon>
        <taxon>Methanococcaceae</taxon>
        <taxon>Methanococcus</taxon>
    </lineage>
</organism>
<dbReference type="Proteomes" id="UP000533207">
    <property type="component" value="Unassembled WGS sequence"/>
</dbReference>
<evidence type="ECO:0000313" key="3">
    <source>
        <dbReference type="Proteomes" id="UP000533207"/>
    </source>
</evidence>
<dbReference type="InterPro" id="IPR002725">
    <property type="entry name" value="YgjP-like_metallopeptidase"/>
</dbReference>
<name>A0A7J9PF08_METMI</name>
<evidence type="ECO:0000259" key="1">
    <source>
        <dbReference type="Pfam" id="PF01863"/>
    </source>
</evidence>
<evidence type="ECO:0000313" key="2">
    <source>
        <dbReference type="EMBL" id="MBA2861852.1"/>
    </source>
</evidence>
<proteinExistence type="predicted"/>
<dbReference type="Pfam" id="PF01863">
    <property type="entry name" value="YgjP-like"/>
    <property type="match status" value="1"/>
</dbReference>
<protein>
    <recommendedName>
        <fullName evidence="1">YgjP-like metallopeptidase domain-containing protein</fullName>
    </recommendedName>
</protein>
<dbReference type="Gene3D" id="3.30.2010.10">
    <property type="entry name" value="Metalloproteases ('zincins'), catalytic domain"/>
    <property type="match status" value="1"/>
</dbReference>
<dbReference type="PANTHER" id="PTHR30399:SF1">
    <property type="entry name" value="UTP PYROPHOSPHATASE"/>
    <property type="match status" value="1"/>
</dbReference>
<dbReference type="AlphaFoldDB" id="A0A7J9PF08"/>
<feature type="domain" description="YgjP-like metallopeptidase" evidence="1">
    <location>
        <begin position="13"/>
        <end position="220"/>
    </location>
</feature>
<comment type="caution">
    <text evidence="2">The sequence shown here is derived from an EMBL/GenBank/DDBJ whole genome shotgun (WGS) entry which is preliminary data.</text>
</comment>
<dbReference type="RefSeq" id="WP_011976490.1">
    <property type="nucleotide sequence ID" value="NZ_JACDUL010000002.1"/>
</dbReference>
<dbReference type="EMBL" id="JACDUL010000002">
    <property type="protein sequence ID" value="MBA2861852.1"/>
    <property type="molecule type" value="Genomic_DNA"/>
</dbReference>
<sequence length="222" mass="26816">MIENVKIIRKKIKNMYLVVNPDCSIVLKVPPHVSDEYIHSFIKKKENWIKKHLDNFESLNTNSAEKRYVDGEIFKYLGENYVLKIHLSKKEGLEILDGYFNLHISEIDDFEKKKKIIQKFYRKHAEIELFEIFKNSYMVVTKNIPDFAVRKMKKRWGSCSFHKNKIILNERLIEKPKECIEYVVFHELAHLKYPNHSKEFYNYLTELMPDWKNRKIKLNEIC</sequence>
<reference evidence="2 3" key="1">
    <citation type="submission" date="2020-07" db="EMBL/GenBank/DDBJ databases">
        <title>Genomic Encyclopedia of Type Strains, Phase IV (KMG-V): Genome sequencing to study the core and pangenomes of soil and plant-associated prokaryotes.</title>
        <authorList>
            <person name="Whitman W."/>
        </authorList>
    </citation>
    <scope>NUCLEOTIDE SEQUENCE [LARGE SCALE GENOMIC DNA]</scope>
    <source>
        <strain evidence="2 3">C8</strain>
    </source>
</reference>
<accession>A0A7J9PF08</accession>